<dbReference type="SMART" id="SM00220">
    <property type="entry name" value="S_TKc"/>
    <property type="match status" value="1"/>
</dbReference>
<dbReference type="OMA" id="QFPFRGN"/>
<dbReference type="RefSeq" id="XP_009060338.1">
    <property type="nucleotide sequence ID" value="XM_009062090.1"/>
</dbReference>
<reference evidence="7 8" key="1">
    <citation type="journal article" date="2013" name="Nature">
        <title>Insights into bilaterian evolution from three spiralian genomes.</title>
        <authorList>
            <person name="Simakov O."/>
            <person name="Marletaz F."/>
            <person name="Cho S.J."/>
            <person name="Edsinger-Gonzales E."/>
            <person name="Havlak P."/>
            <person name="Hellsten U."/>
            <person name="Kuo D.H."/>
            <person name="Larsson T."/>
            <person name="Lv J."/>
            <person name="Arendt D."/>
            <person name="Savage R."/>
            <person name="Osoegawa K."/>
            <person name="de Jong P."/>
            <person name="Grimwood J."/>
            <person name="Chapman J.A."/>
            <person name="Shapiro H."/>
            <person name="Aerts A."/>
            <person name="Otillar R.P."/>
            <person name="Terry A.Y."/>
            <person name="Boore J.L."/>
            <person name="Grigoriev I.V."/>
            <person name="Lindberg D.R."/>
            <person name="Seaver E.C."/>
            <person name="Weisblat D.A."/>
            <person name="Putnam N.H."/>
            <person name="Rokhsar D.S."/>
        </authorList>
    </citation>
    <scope>NUCLEOTIDE SEQUENCE [LARGE SCALE GENOMIC DNA]</scope>
</reference>
<protein>
    <recommendedName>
        <fullName evidence="6">Protein kinase domain-containing protein</fullName>
    </recommendedName>
</protein>
<sequence length="283" mass="32550">MSSSLDQILQKDFIETDREKTVGNYRLSSILTSSRFSDVRLGFHLHHGHKVAVKCIKKLGKSRSQKQILLFKAEYKSLISLKHRNIVKMYETMVTADNMYLVLEYIDGKTLSALIKERCGLGEDMSRFLMYQLVTAVSYCHSNYIIHRDIKPSNIMVNRELHVTLIDFGLSCNANQKECMTQSCGTPVYTAPEVYLGIQHSFPRDVWSIGVVLYEMVSGCPPFFDLTTKHKNDIIENIHRKLFFPSHLTQGCQDLLTKTLTICIKDRISIDDMLLHSWFKDVS</sequence>
<evidence type="ECO:0000256" key="4">
    <source>
        <dbReference type="ARBA" id="ARBA00022777"/>
    </source>
</evidence>
<evidence type="ECO:0000313" key="7">
    <source>
        <dbReference type="EMBL" id="ESO89310.1"/>
    </source>
</evidence>
<dbReference type="CTD" id="20236284"/>
<dbReference type="InterPro" id="IPR000719">
    <property type="entry name" value="Prot_kinase_dom"/>
</dbReference>
<keyword evidence="3" id="KW-0547">Nucleotide-binding</keyword>
<organism evidence="7 8">
    <name type="scientific">Lottia gigantea</name>
    <name type="common">Giant owl limpet</name>
    <dbReference type="NCBI Taxonomy" id="225164"/>
    <lineage>
        <taxon>Eukaryota</taxon>
        <taxon>Metazoa</taxon>
        <taxon>Spiralia</taxon>
        <taxon>Lophotrochozoa</taxon>
        <taxon>Mollusca</taxon>
        <taxon>Gastropoda</taxon>
        <taxon>Patellogastropoda</taxon>
        <taxon>Lottioidea</taxon>
        <taxon>Lottiidae</taxon>
        <taxon>Lottia</taxon>
    </lineage>
</organism>
<dbReference type="STRING" id="225164.V4A304"/>
<evidence type="ECO:0000256" key="3">
    <source>
        <dbReference type="ARBA" id="ARBA00022741"/>
    </source>
</evidence>
<feature type="domain" description="Protein kinase" evidence="6">
    <location>
        <begin position="25"/>
        <end position="279"/>
    </location>
</feature>
<dbReference type="PANTHER" id="PTHR24345:SF0">
    <property type="entry name" value="CELL CYCLE SERINE_THREONINE-PROTEIN KINASE CDC5_MSD2"/>
    <property type="match status" value="1"/>
</dbReference>
<dbReference type="SUPFAM" id="SSF56112">
    <property type="entry name" value="Protein kinase-like (PK-like)"/>
    <property type="match status" value="1"/>
</dbReference>
<dbReference type="AlphaFoldDB" id="V4A304"/>
<gene>
    <name evidence="7" type="ORF">LOTGIDRAFT_154410</name>
</gene>
<dbReference type="GO" id="GO:0005634">
    <property type="term" value="C:nucleus"/>
    <property type="evidence" value="ECO:0007669"/>
    <property type="project" value="TreeGrafter"/>
</dbReference>
<dbReference type="EMBL" id="KB202619">
    <property type="protein sequence ID" value="ESO89310.1"/>
    <property type="molecule type" value="Genomic_DNA"/>
</dbReference>
<keyword evidence="8" id="KW-1185">Reference proteome</keyword>
<dbReference type="FunFam" id="1.10.510.10:FF:000571">
    <property type="entry name" value="Maternal embryonic leucine zipper kinase"/>
    <property type="match status" value="1"/>
</dbReference>
<keyword evidence="5" id="KW-0067">ATP-binding</keyword>
<dbReference type="InterPro" id="IPR008271">
    <property type="entry name" value="Ser/Thr_kinase_AS"/>
</dbReference>
<dbReference type="OrthoDB" id="193931at2759"/>
<keyword evidence="1" id="KW-0723">Serine/threonine-protein kinase</keyword>
<dbReference type="InterPro" id="IPR011009">
    <property type="entry name" value="Kinase-like_dom_sf"/>
</dbReference>
<dbReference type="GeneID" id="20236284"/>
<dbReference type="Proteomes" id="UP000030746">
    <property type="component" value="Unassembled WGS sequence"/>
</dbReference>
<dbReference type="KEGG" id="lgi:LOTGIDRAFT_154410"/>
<dbReference type="PANTHER" id="PTHR24345">
    <property type="entry name" value="SERINE/THREONINE-PROTEIN KINASE PLK"/>
    <property type="match status" value="1"/>
</dbReference>
<dbReference type="GO" id="GO:0005524">
    <property type="term" value="F:ATP binding"/>
    <property type="evidence" value="ECO:0007669"/>
    <property type="project" value="UniProtKB-KW"/>
</dbReference>
<evidence type="ECO:0000256" key="5">
    <source>
        <dbReference type="ARBA" id="ARBA00022840"/>
    </source>
</evidence>
<dbReference type="Pfam" id="PF00069">
    <property type="entry name" value="Pkinase"/>
    <property type="match status" value="1"/>
</dbReference>
<dbReference type="PROSITE" id="PS00108">
    <property type="entry name" value="PROTEIN_KINASE_ST"/>
    <property type="match status" value="1"/>
</dbReference>
<keyword evidence="2" id="KW-0808">Transferase</keyword>
<accession>V4A304</accession>
<dbReference type="GO" id="GO:0004674">
    <property type="term" value="F:protein serine/threonine kinase activity"/>
    <property type="evidence" value="ECO:0007669"/>
    <property type="project" value="UniProtKB-KW"/>
</dbReference>
<dbReference type="HOGENOM" id="CLU_000288_63_0_1"/>
<evidence type="ECO:0000256" key="1">
    <source>
        <dbReference type="ARBA" id="ARBA00022527"/>
    </source>
</evidence>
<name>V4A304_LOTGI</name>
<evidence type="ECO:0000256" key="2">
    <source>
        <dbReference type="ARBA" id="ARBA00022679"/>
    </source>
</evidence>
<evidence type="ECO:0000313" key="8">
    <source>
        <dbReference type="Proteomes" id="UP000030746"/>
    </source>
</evidence>
<keyword evidence="4" id="KW-0418">Kinase</keyword>
<dbReference type="PROSITE" id="PS50011">
    <property type="entry name" value="PROTEIN_KINASE_DOM"/>
    <property type="match status" value="1"/>
</dbReference>
<evidence type="ECO:0000259" key="6">
    <source>
        <dbReference type="PROSITE" id="PS50011"/>
    </source>
</evidence>
<proteinExistence type="predicted"/>
<dbReference type="Gene3D" id="1.10.510.10">
    <property type="entry name" value="Transferase(Phosphotransferase) domain 1"/>
    <property type="match status" value="1"/>
</dbReference>